<dbReference type="Pfam" id="PF00450">
    <property type="entry name" value="Peptidase_S10"/>
    <property type="match status" value="1"/>
</dbReference>
<proteinExistence type="inferred from homology"/>
<feature type="signal peptide" evidence="2">
    <location>
        <begin position="1"/>
        <end position="20"/>
    </location>
</feature>
<sequence length="340" mass="38199">MSKAMKTSLLLSFLIIFSHFDIDVVVDSQKGVKENDRIKRLPGQPFVKFFQFGGYVTLDKLSGSAFYYYCVEAHQSKETLPLLLWLNGGPGCSSLAYGTMQESGPFRVNSDGKTLHQNRYSWNYAANVLFLESPIGDDLTLELRELGWSELDLHKEDKKSENLSLEGELSSLIGKTFAKTGEEKGSMIDKSEVVALKRRALALKRKALICGMDDDKEFSNLHDCEHDFDFDNLLGITDNLDGNLEVIDEDLMDPELAGALESLGWTEPENTFSKSQTFDKEALLSEIQLLKREAVNQKRASNTEEAMTMVHDLITRSSINLIATRKVATETSKLQEFSLQ</sequence>
<keyword evidence="4" id="KW-1185">Reference proteome</keyword>
<name>A0A9D4YC52_PEA</name>
<dbReference type="PANTHER" id="PTHR47553:SF1">
    <property type="entry name" value="RING_FYVE_PHD ZINC FINGER SUPERFAMILY PROTEIN"/>
    <property type="match status" value="1"/>
</dbReference>
<accession>A0A9D4YC52</accession>
<gene>
    <name evidence="3" type="ORF">KIW84_020935</name>
</gene>
<dbReference type="Gramene" id="Psat02G0093500-T1">
    <property type="protein sequence ID" value="KAI5433891.1"/>
    <property type="gene ID" value="KIW84_020935"/>
</dbReference>
<dbReference type="Gene3D" id="3.40.50.1820">
    <property type="entry name" value="alpha/beta hydrolase"/>
    <property type="match status" value="1"/>
</dbReference>
<protein>
    <submittedName>
        <fullName evidence="3">Uncharacterized protein</fullName>
    </submittedName>
</protein>
<dbReference type="PANTHER" id="PTHR47553">
    <property type="entry name" value="MYOSIN-11"/>
    <property type="match status" value="1"/>
</dbReference>
<dbReference type="GO" id="GO:0006508">
    <property type="term" value="P:proteolysis"/>
    <property type="evidence" value="ECO:0007669"/>
    <property type="project" value="InterPro"/>
</dbReference>
<dbReference type="InterPro" id="IPR001563">
    <property type="entry name" value="Peptidase_S10"/>
</dbReference>
<dbReference type="Proteomes" id="UP001058974">
    <property type="component" value="Chromosome 2"/>
</dbReference>
<dbReference type="InterPro" id="IPR029058">
    <property type="entry name" value="AB_hydrolase_fold"/>
</dbReference>
<reference evidence="3 4" key="1">
    <citation type="journal article" date="2022" name="Nat. Genet.">
        <title>Improved pea reference genome and pan-genome highlight genomic features and evolutionary characteristics.</title>
        <authorList>
            <person name="Yang T."/>
            <person name="Liu R."/>
            <person name="Luo Y."/>
            <person name="Hu S."/>
            <person name="Wang D."/>
            <person name="Wang C."/>
            <person name="Pandey M.K."/>
            <person name="Ge S."/>
            <person name="Xu Q."/>
            <person name="Li N."/>
            <person name="Li G."/>
            <person name="Huang Y."/>
            <person name="Saxena R.K."/>
            <person name="Ji Y."/>
            <person name="Li M."/>
            <person name="Yan X."/>
            <person name="He Y."/>
            <person name="Liu Y."/>
            <person name="Wang X."/>
            <person name="Xiang C."/>
            <person name="Varshney R.K."/>
            <person name="Ding H."/>
            <person name="Gao S."/>
            <person name="Zong X."/>
        </authorList>
    </citation>
    <scope>NUCLEOTIDE SEQUENCE [LARGE SCALE GENOMIC DNA]</scope>
    <source>
        <strain evidence="3 4">cv. Zhongwan 6</strain>
    </source>
</reference>
<evidence type="ECO:0000256" key="1">
    <source>
        <dbReference type="ARBA" id="ARBA00009431"/>
    </source>
</evidence>
<comment type="caution">
    <text evidence="3">The sequence shown here is derived from an EMBL/GenBank/DDBJ whole genome shotgun (WGS) entry which is preliminary data.</text>
</comment>
<comment type="similarity">
    <text evidence="1">Belongs to the peptidase S10 family.</text>
</comment>
<feature type="chain" id="PRO_5039116859" evidence="2">
    <location>
        <begin position="21"/>
        <end position="340"/>
    </location>
</feature>
<evidence type="ECO:0000256" key="2">
    <source>
        <dbReference type="SAM" id="SignalP"/>
    </source>
</evidence>
<evidence type="ECO:0000313" key="4">
    <source>
        <dbReference type="Proteomes" id="UP001058974"/>
    </source>
</evidence>
<dbReference type="SUPFAM" id="SSF53474">
    <property type="entry name" value="alpha/beta-Hydrolases"/>
    <property type="match status" value="1"/>
</dbReference>
<evidence type="ECO:0000313" key="3">
    <source>
        <dbReference type="EMBL" id="KAI5433891.1"/>
    </source>
</evidence>
<dbReference type="EMBL" id="JAMSHJ010000002">
    <property type="protein sequence ID" value="KAI5433891.1"/>
    <property type="molecule type" value="Genomic_DNA"/>
</dbReference>
<dbReference type="AlphaFoldDB" id="A0A9D4YC52"/>
<organism evidence="3 4">
    <name type="scientific">Pisum sativum</name>
    <name type="common">Garden pea</name>
    <name type="synonym">Lathyrus oleraceus</name>
    <dbReference type="NCBI Taxonomy" id="3888"/>
    <lineage>
        <taxon>Eukaryota</taxon>
        <taxon>Viridiplantae</taxon>
        <taxon>Streptophyta</taxon>
        <taxon>Embryophyta</taxon>
        <taxon>Tracheophyta</taxon>
        <taxon>Spermatophyta</taxon>
        <taxon>Magnoliopsida</taxon>
        <taxon>eudicotyledons</taxon>
        <taxon>Gunneridae</taxon>
        <taxon>Pentapetalae</taxon>
        <taxon>rosids</taxon>
        <taxon>fabids</taxon>
        <taxon>Fabales</taxon>
        <taxon>Fabaceae</taxon>
        <taxon>Papilionoideae</taxon>
        <taxon>50 kb inversion clade</taxon>
        <taxon>NPAAA clade</taxon>
        <taxon>Hologalegina</taxon>
        <taxon>IRL clade</taxon>
        <taxon>Fabeae</taxon>
        <taxon>Lathyrus</taxon>
    </lineage>
</organism>
<dbReference type="GO" id="GO:0004185">
    <property type="term" value="F:serine-type carboxypeptidase activity"/>
    <property type="evidence" value="ECO:0007669"/>
    <property type="project" value="InterPro"/>
</dbReference>
<keyword evidence="2" id="KW-0732">Signal</keyword>